<reference evidence="3" key="1">
    <citation type="journal article" date="2019" name="Int. J. Syst. Evol. Microbiol.">
        <title>The Global Catalogue of Microorganisms (GCM) 10K type strain sequencing project: providing services to taxonomists for standard genome sequencing and annotation.</title>
        <authorList>
            <consortium name="The Broad Institute Genomics Platform"/>
            <consortium name="The Broad Institute Genome Sequencing Center for Infectious Disease"/>
            <person name="Wu L."/>
            <person name="Ma J."/>
        </authorList>
    </citation>
    <scope>NUCLEOTIDE SEQUENCE [LARGE SCALE GENOMIC DNA]</scope>
    <source>
        <strain evidence="3">JCM 17841</strain>
    </source>
</reference>
<comment type="caution">
    <text evidence="2">The sequence shown here is derived from an EMBL/GenBank/DDBJ whole genome shotgun (WGS) entry which is preliminary data.</text>
</comment>
<evidence type="ECO:0008006" key="4">
    <source>
        <dbReference type="Google" id="ProtNLM"/>
    </source>
</evidence>
<name>A0ABP8PVU6_9BACT</name>
<feature type="signal peptide" evidence="1">
    <location>
        <begin position="1"/>
        <end position="22"/>
    </location>
</feature>
<feature type="chain" id="PRO_5047286201" description="Virulence factor" evidence="1">
    <location>
        <begin position="23"/>
        <end position="98"/>
    </location>
</feature>
<evidence type="ECO:0000313" key="2">
    <source>
        <dbReference type="EMBL" id="GAA4493398.1"/>
    </source>
</evidence>
<protein>
    <recommendedName>
        <fullName evidence="4">Virulence factor</fullName>
    </recommendedName>
</protein>
<dbReference type="RefSeq" id="WP_208130169.1">
    <property type="nucleotide sequence ID" value="NZ_BAABGQ010000003.1"/>
</dbReference>
<sequence>MHLRPLFFALVLALLGAGTASAQVVISAQVGRPYYGRGYYPPVAPVVVAPPPPVYYAPAPPVYYAPRPIYYAPRPVYYAPRPYYGRGWGRGYGYGRRW</sequence>
<dbReference type="EMBL" id="BAABGQ010000003">
    <property type="protein sequence ID" value="GAA4493398.1"/>
    <property type="molecule type" value="Genomic_DNA"/>
</dbReference>
<organism evidence="2 3">
    <name type="scientific">Hymenobacter ginsengisoli</name>
    <dbReference type="NCBI Taxonomy" id="1051626"/>
    <lineage>
        <taxon>Bacteria</taxon>
        <taxon>Pseudomonadati</taxon>
        <taxon>Bacteroidota</taxon>
        <taxon>Cytophagia</taxon>
        <taxon>Cytophagales</taxon>
        <taxon>Hymenobacteraceae</taxon>
        <taxon>Hymenobacter</taxon>
    </lineage>
</organism>
<keyword evidence="1" id="KW-0732">Signal</keyword>
<dbReference type="Proteomes" id="UP001501243">
    <property type="component" value="Unassembled WGS sequence"/>
</dbReference>
<evidence type="ECO:0000256" key="1">
    <source>
        <dbReference type="SAM" id="SignalP"/>
    </source>
</evidence>
<gene>
    <name evidence="2" type="ORF">GCM10023172_01860</name>
</gene>
<accession>A0ABP8PVU6</accession>
<evidence type="ECO:0000313" key="3">
    <source>
        <dbReference type="Proteomes" id="UP001501243"/>
    </source>
</evidence>
<keyword evidence="3" id="KW-1185">Reference proteome</keyword>
<proteinExistence type="predicted"/>